<comment type="caution">
    <text evidence="2">The sequence shown here is derived from an EMBL/GenBank/DDBJ whole genome shotgun (WGS) entry which is preliminary data.</text>
</comment>
<name>A0A840MRX9_9PROT</name>
<sequence>MVKLDGQHATLVLGVGGQRGEQNQAGSGLVQGGTGETVHAHIGAVAAEAETILVCTESVGMGRRQTEGGVIARDHPEAMPVRCGGSGGL</sequence>
<dbReference type="RefSeq" id="WP_184041258.1">
    <property type="nucleotide sequence ID" value="NZ_JACHHY010000020.1"/>
</dbReference>
<organism evidence="2 3">
    <name type="scientific">Chitinivorax tropicus</name>
    <dbReference type="NCBI Taxonomy" id="714531"/>
    <lineage>
        <taxon>Bacteria</taxon>
        <taxon>Pseudomonadati</taxon>
        <taxon>Pseudomonadota</taxon>
        <taxon>Betaproteobacteria</taxon>
        <taxon>Chitinivorax</taxon>
    </lineage>
</organism>
<evidence type="ECO:0000313" key="2">
    <source>
        <dbReference type="EMBL" id="MBB5019839.1"/>
    </source>
</evidence>
<protein>
    <submittedName>
        <fullName evidence="2">Uncharacterized protein</fullName>
    </submittedName>
</protein>
<gene>
    <name evidence="2" type="ORF">HNQ59_003147</name>
</gene>
<keyword evidence="3" id="KW-1185">Reference proteome</keyword>
<dbReference type="EMBL" id="JACHHY010000020">
    <property type="protein sequence ID" value="MBB5019839.1"/>
    <property type="molecule type" value="Genomic_DNA"/>
</dbReference>
<evidence type="ECO:0000256" key="1">
    <source>
        <dbReference type="SAM" id="MobiDB-lite"/>
    </source>
</evidence>
<proteinExistence type="predicted"/>
<reference evidence="2 3" key="1">
    <citation type="submission" date="2020-08" db="EMBL/GenBank/DDBJ databases">
        <title>Genomic Encyclopedia of Type Strains, Phase IV (KMG-IV): sequencing the most valuable type-strain genomes for metagenomic binning, comparative biology and taxonomic classification.</title>
        <authorList>
            <person name="Goeker M."/>
        </authorList>
    </citation>
    <scope>NUCLEOTIDE SEQUENCE [LARGE SCALE GENOMIC DNA]</scope>
    <source>
        <strain evidence="2 3">DSM 27165</strain>
    </source>
</reference>
<accession>A0A840MRX9</accession>
<evidence type="ECO:0000313" key="3">
    <source>
        <dbReference type="Proteomes" id="UP000575898"/>
    </source>
</evidence>
<dbReference type="AlphaFoldDB" id="A0A840MRX9"/>
<dbReference type="Proteomes" id="UP000575898">
    <property type="component" value="Unassembled WGS sequence"/>
</dbReference>
<feature type="region of interest" description="Disordered" evidence="1">
    <location>
        <begin position="67"/>
        <end position="89"/>
    </location>
</feature>